<dbReference type="EMBL" id="JAGHQM010000499">
    <property type="protein sequence ID" value="KAH0559880.1"/>
    <property type="molecule type" value="Genomic_DNA"/>
</dbReference>
<dbReference type="Proteomes" id="UP000750711">
    <property type="component" value="Unassembled WGS sequence"/>
</dbReference>
<comment type="function">
    <text evidence="7">Hydrolyzes fatty acids from S-acylated cysteine residues in proteins with a strong preference for palmitoylated G-alpha proteins over other acyl substrates. Mediates the deacylation of G-alpha proteins such as GPA1 in vivo, but has weak or no activity toward palmitoylated Ras proteins. Has weak lysophospholipase activity in vitro; however such activity may not exist in vivo.</text>
</comment>
<dbReference type="GO" id="GO:0008474">
    <property type="term" value="F:palmitoyl-(protein) hydrolase activity"/>
    <property type="evidence" value="ECO:0007669"/>
    <property type="project" value="UniProtKB-EC"/>
</dbReference>
<dbReference type="AlphaFoldDB" id="A0A9P8LCK5"/>
<protein>
    <recommendedName>
        <fullName evidence="3">Acyl-protein thioesterase 1</fullName>
        <ecNumber evidence="2">3.1.2.22</ecNumber>
    </recommendedName>
    <alternativeName>
        <fullName evidence="8">Palmitoyl-protein hydrolase</fullName>
    </alternativeName>
</protein>
<evidence type="ECO:0000256" key="3">
    <source>
        <dbReference type="ARBA" id="ARBA00014923"/>
    </source>
</evidence>
<keyword evidence="12" id="KW-1185">Reference proteome</keyword>
<evidence type="ECO:0000256" key="7">
    <source>
        <dbReference type="ARBA" id="ARBA00029392"/>
    </source>
</evidence>
<dbReference type="Gene3D" id="3.40.50.1820">
    <property type="entry name" value="alpha/beta hydrolase"/>
    <property type="match status" value="1"/>
</dbReference>
<evidence type="ECO:0000256" key="4">
    <source>
        <dbReference type="ARBA" id="ARBA00022487"/>
    </source>
</evidence>
<sequence>MTNRSQGAGIARNYRRRSIFDEVAFIFPNAPVIPITINYGMRMPGWYDILKLQEATSIEDLSQKEDEAGILKTRDYFHTLISDEKTKKGIPSERIVIGGFSQGGAISVLSGLSCPTKLGGIFALSSYLPLRDKAKGMVPIDNPNKDTRIFMGHGVNDPLVKFDWGAKTAEILKEWGYSVEFHSYHGLDHSANLIELDDLEKYLAEMLPPTADGQSSEL</sequence>
<dbReference type="EC" id="3.1.2.22" evidence="2"/>
<dbReference type="GO" id="GO:0052689">
    <property type="term" value="F:carboxylic ester hydrolase activity"/>
    <property type="evidence" value="ECO:0007669"/>
    <property type="project" value="UniProtKB-KW"/>
</dbReference>
<keyword evidence="4" id="KW-0719">Serine esterase</keyword>
<dbReference type="InterPro" id="IPR050565">
    <property type="entry name" value="LYPA1-2/EST-like"/>
</dbReference>
<dbReference type="PANTHER" id="PTHR10655:SF17">
    <property type="entry name" value="LYSOPHOSPHOLIPASE-LIKE PROTEIN 1"/>
    <property type="match status" value="1"/>
</dbReference>
<proteinExistence type="inferred from homology"/>
<accession>A0A9P8LCK5</accession>
<comment type="catalytic activity">
    <reaction evidence="9">
        <text>S-hexadecanoyl-L-cysteinyl-[protein] + H2O = L-cysteinyl-[protein] + hexadecanoate + H(+)</text>
        <dbReference type="Rhea" id="RHEA:19233"/>
        <dbReference type="Rhea" id="RHEA-COMP:10131"/>
        <dbReference type="Rhea" id="RHEA-COMP:11032"/>
        <dbReference type="ChEBI" id="CHEBI:7896"/>
        <dbReference type="ChEBI" id="CHEBI:15377"/>
        <dbReference type="ChEBI" id="CHEBI:15378"/>
        <dbReference type="ChEBI" id="CHEBI:29950"/>
        <dbReference type="ChEBI" id="CHEBI:74151"/>
        <dbReference type="EC" id="3.1.2.22"/>
    </reaction>
</comment>
<reference evidence="11" key="1">
    <citation type="submission" date="2021-03" db="EMBL/GenBank/DDBJ databases">
        <title>Comparative genomics and phylogenomic investigation of the class Geoglossomycetes provide insights into ecological specialization and systematics.</title>
        <authorList>
            <person name="Melie T."/>
            <person name="Pirro S."/>
            <person name="Miller A.N."/>
            <person name="Quandt A."/>
        </authorList>
    </citation>
    <scope>NUCLEOTIDE SEQUENCE</scope>
    <source>
        <strain evidence="11">CAQ_001_2017</strain>
    </source>
</reference>
<organism evidence="11 12">
    <name type="scientific">Trichoglossum hirsutum</name>
    <dbReference type="NCBI Taxonomy" id="265104"/>
    <lineage>
        <taxon>Eukaryota</taxon>
        <taxon>Fungi</taxon>
        <taxon>Dikarya</taxon>
        <taxon>Ascomycota</taxon>
        <taxon>Pezizomycotina</taxon>
        <taxon>Geoglossomycetes</taxon>
        <taxon>Geoglossales</taxon>
        <taxon>Geoglossaceae</taxon>
        <taxon>Trichoglossum</taxon>
    </lineage>
</organism>
<evidence type="ECO:0000256" key="9">
    <source>
        <dbReference type="ARBA" id="ARBA00047337"/>
    </source>
</evidence>
<feature type="domain" description="Phospholipase/carboxylesterase/thioesterase" evidence="10">
    <location>
        <begin position="7"/>
        <end position="205"/>
    </location>
</feature>
<dbReference type="GO" id="GO:0005737">
    <property type="term" value="C:cytoplasm"/>
    <property type="evidence" value="ECO:0007669"/>
    <property type="project" value="TreeGrafter"/>
</dbReference>
<evidence type="ECO:0000256" key="5">
    <source>
        <dbReference type="ARBA" id="ARBA00022801"/>
    </source>
</evidence>
<gene>
    <name evidence="11" type="ORF">GP486_003600</name>
</gene>
<evidence type="ECO:0000256" key="6">
    <source>
        <dbReference type="ARBA" id="ARBA00022832"/>
    </source>
</evidence>
<evidence type="ECO:0000256" key="2">
    <source>
        <dbReference type="ARBA" id="ARBA00012423"/>
    </source>
</evidence>
<evidence type="ECO:0000259" key="10">
    <source>
        <dbReference type="Pfam" id="PF02230"/>
    </source>
</evidence>
<dbReference type="GO" id="GO:0006631">
    <property type="term" value="P:fatty acid metabolic process"/>
    <property type="evidence" value="ECO:0007669"/>
    <property type="project" value="UniProtKB-KW"/>
</dbReference>
<dbReference type="Pfam" id="PF02230">
    <property type="entry name" value="Abhydrolase_2"/>
    <property type="match status" value="1"/>
</dbReference>
<keyword evidence="6" id="KW-0443">Lipid metabolism</keyword>
<keyword evidence="5" id="KW-0378">Hydrolase</keyword>
<comment type="similarity">
    <text evidence="1">Belongs to the AB hydrolase superfamily. AB hydrolase 2 family.</text>
</comment>
<dbReference type="SUPFAM" id="SSF53474">
    <property type="entry name" value="alpha/beta-Hydrolases"/>
    <property type="match status" value="1"/>
</dbReference>
<comment type="caution">
    <text evidence="11">The sequence shown here is derived from an EMBL/GenBank/DDBJ whole genome shotgun (WGS) entry which is preliminary data.</text>
</comment>
<dbReference type="PANTHER" id="PTHR10655">
    <property type="entry name" value="LYSOPHOSPHOLIPASE-RELATED"/>
    <property type="match status" value="1"/>
</dbReference>
<name>A0A9P8LCK5_9PEZI</name>
<evidence type="ECO:0000313" key="12">
    <source>
        <dbReference type="Proteomes" id="UP000750711"/>
    </source>
</evidence>
<evidence type="ECO:0000256" key="1">
    <source>
        <dbReference type="ARBA" id="ARBA00006499"/>
    </source>
</evidence>
<evidence type="ECO:0000313" key="11">
    <source>
        <dbReference type="EMBL" id="KAH0559880.1"/>
    </source>
</evidence>
<evidence type="ECO:0000256" key="8">
    <source>
        <dbReference type="ARBA" id="ARBA00031195"/>
    </source>
</evidence>
<dbReference type="InterPro" id="IPR003140">
    <property type="entry name" value="PLipase/COase/thioEstase"/>
</dbReference>
<dbReference type="InterPro" id="IPR029058">
    <property type="entry name" value="AB_hydrolase_fold"/>
</dbReference>
<keyword evidence="6" id="KW-0276">Fatty acid metabolism</keyword>